<evidence type="ECO:0000256" key="1">
    <source>
        <dbReference type="PROSITE-ProRule" id="PRU00339"/>
    </source>
</evidence>
<dbReference type="Pfam" id="PF13432">
    <property type="entry name" value="TPR_16"/>
    <property type="match status" value="1"/>
</dbReference>
<dbReference type="EMBL" id="JACCBT010000001">
    <property type="protein sequence ID" value="NYE12404.1"/>
    <property type="molecule type" value="Genomic_DNA"/>
</dbReference>
<keyword evidence="1" id="KW-0802">TPR repeat</keyword>
<dbReference type="InterPro" id="IPR006311">
    <property type="entry name" value="TAT_signal"/>
</dbReference>
<feature type="repeat" description="TPR" evidence="1">
    <location>
        <begin position="77"/>
        <end position="110"/>
    </location>
</feature>
<sequence>MDERRCDFSVDRRAFLRRASLTAAAGALLPLTGGAGRATASAGKTAGTDPDRLFKAGRFSAADRAYATLLRKDPANAQALAGRGRIALLSNDFRDAERFLTRAIELAPDDTFSMRQLAECFVRQNQVARAAPLLRGTGDPADAAYAVQYTGMAGPSYRMEGANKTRLPFVCVDPLPSVRASINGGQAKSFLIDTGATLALHSTTAQEVGLRALATSTTHPAGQTLTTYHGAMDAFRLGGIGMRNVPVVWYDLRMPDLPDGSKPAGVIGTELLSHFIATMDYAAQELVLRRKTPAQVRELWRETGRTGADRLPLWIAADHVPCSLGGVNDLGPRVASLDTGGMGLGIMMTEDNAKKAGVAIDYDHPSDQGPMKAYPIAPDRISLGRAVGGKIPGVAGPWPWLSMFGFDTIGNFTHEFFKRRAITFDYASMHLYITTR</sequence>
<evidence type="ECO:0000313" key="2">
    <source>
        <dbReference type="EMBL" id="NYE12404.1"/>
    </source>
</evidence>
<dbReference type="PROSITE" id="PS50005">
    <property type="entry name" value="TPR"/>
    <property type="match status" value="1"/>
</dbReference>
<dbReference type="RefSeq" id="WP_179833626.1">
    <property type="nucleotide sequence ID" value="NZ_BMRD01000001.1"/>
</dbReference>
<reference evidence="2 3" key="1">
    <citation type="submission" date="2020-07" db="EMBL/GenBank/DDBJ databases">
        <title>Sequencing the genomes of 1000 actinobacteria strains.</title>
        <authorList>
            <person name="Klenk H.-P."/>
        </authorList>
    </citation>
    <scope>NUCLEOTIDE SEQUENCE [LARGE SCALE GENOMIC DNA]</scope>
    <source>
        <strain evidence="2 3">DSM 43461</strain>
    </source>
</reference>
<dbReference type="SUPFAM" id="SSF48452">
    <property type="entry name" value="TPR-like"/>
    <property type="match status" value="1"/>
</dbReference>
<dbReference type="SMART" id="SM00028">
    <property type="entry name" value="TPR"/>
    <property type="match status" value="1"/>
</dbReference>
<name>A0A7Y9G9H6_9ACTN</name>
<dbReference type="Proteomes" id="UP000591272">
    <property type="component" value="Unassembled WGS sequence"/>
</dbReference>
<dbReference type="InterPro" id="IPR019734">
    <property type="entry name" value="TPR_rpt"/>
</dbReference>
<dbReference type="SUPFAM" id="SSF50630">
    <property type="entry name" value="Acid proteases"/>
    <property type="match status" value="1"/>
</dbReference>
<organism evidence="2 3">
    <name type="scientific">Actinomadura citrea</name>
    <dbReference type="NCBI Taxonomy" id="46158"/>
    <lineage>
        <taxon>Bacteria</taxon>
        <taxon>Bacillati</taxon>
        <taxon>Actinomycetota</taxon>
        <taxon>Actinomycetes</taxon>
        <taxon>Streptosporangiales</taxon>
        <taxon>Thermomonosporaceae</taxon>
        <taxon>Actinomadura</taxon>
    </lineage>
</organism>
<dbReference type="Gene3D" id="1.25.40.10">
    <property type="entry name" value="Tetratricopeptide repeat domain"/>
    <property type="match status" value="1"/>
</dbReference>
<protein>
    <recommendedName>
        <fullName evidence="4">Tetratricopeptide repeat protein</fullName>
    </recommendedName>
</protein>
<comment type="caution">
    <text evidence="2">The sequence shown here is derived from an EMBL/GenBank/DDBJ whole genome shotgun (WGS) entry which is preliminary data.</text>
</comment>
<dbReference type="PROSITE" id="PS51318">
    <property type="entry name" value="TAT"/>
    <property type="match status" value="1"/>
</dbReference>
<gene>
    <name evidence="2" type="ORF">BJ999_002700</name>
</gene>
<keyword evidence="3" id="KW-1185">Reference proteome</keyword>
<dbReference type="InterPro" id="IPR021109">
    <property type="entry name" value="Peptidase_aspartic_dom_sf"/>
</dbReference>
<dbReference type="AlphaFoldDB" id="A0A7Y9G9H6"/>
<evidence type="ECO:0008006" key="4">
    <source>
        <dbReference type="Google" id="ProtNLM"/>
    </source>
</evidence>
<dbReference type="InterPro" id="IPR011990">
    <property type="entry name" value="TPR-like_helical_dom_sf"/>
</dbReference>
<accession>A0A7Y9G9H6</accession>
<evidence type="ECO:0000313" key="3">
    <source>
        <dbReference type="Proteomes" id="UP000591272"/>
    </source>
</evidence>
<dbReference type="Pfam" id="PF13650">
    <property type="entry name" value="Asp_protease_2"/>
    <property type="match status" value="1"/>
</dbReference>
<proteinExistence type="predicted"/>
<dbReference type="Gene3D" id="2.40.70.10">
    <property type="entry name" value="Acid Proteases"/>
    <property type="match status" value="1"/>
</dbReference>